<dbReference type="AlphaFoldDB" id="A0AAF0TF52"/>
<evidence type="ECO:0000313" key="1">
    <source>
        <dbReference type="EMBL" id="WMV16821.1"/>
    </source>
</evidence>
<sequence length="107" mass="11879">LCSHNLTDPVTVTMLFSDGAVLGILLEMPRYYNFSNYLLDSGSFMPSQSSATMDIRYPDERNNDFTTSVLSTSLSRSPETVGFRYDNERFDTSAQFPRLLTGGDGSA</sequence>
<dbReference type="Proteomes" id="UP001234989">
    <property type="component" value="Chromosome 2"/>
</dbReference>
<reference evidence="1" key="1">
    <citation type="submission" date="2023-08" db="EMBL/GenBank/DDBJ databases">
        <title>A de novo genome assembly of Solanum verrucosum Schlechtendal, a Mexican diploid species geographically isolated from the other diploid A-genome species in potato relatives.</title>
        <authorList>
            <person name="Hosaka K."/>
        </authorList>
    </citation>
    <scope>NUCLEOTIDE SEQUENCE</scope>
    <source>
        <tissue evidence="1">Young leaves</tissue>
    </source>
</reference>
<accession>A0AAF0TF52</accession>
<keyword evidence="2" id="KW-1185">Reference proteome</keyword>
<feature type="non-terminal residue" evidence="1">
    <location>
        <position position="1"/>
    </location>
</feature>
<organism evidence="1 2">
    <name type="scientific">Solanum verrucosum</name>
    <dbReference type="NCBI Taxonomy" id="315347"/>
    <lineage>
        <taxon>Eukaryota</taxon>
        <taxon>Viridiplantae</taxon>
        <taxon>Streptophyta</taxon>
        <taxon>Embryophyta</taxon>
        <taxon>Tracheophyta</taxon>
        <taxon>Spermatophyta</taxon>
        <taxon>Magnoliopsida</taxon>
        <taxon>eudicotyledons</taxon>
        <taxon>Gunneridae</taxon>
        <taxon>Pentapetalae</taxon>
        <taxon>asterids</taxon>
        <taxon>lamiids</taxon>
        <taxon>Solanales</taxon>
        <taxon>Solanaceae</taxon>
        <taxon>Solanoideae</taxon>
        <taxon>Solaneae</taxon>
        <taxon>Solanum</taxon>
    </lineage>
</organism>
<protein>
    <submittedName>
        <fullName evidence="1">Uncharacterized protein</fullName>
    </submittedName>
</protein>
<name>A0AAF0TF52_SOLVR</name>
<evidence type="ECO:0000313" key="2">
    <source>
        <dbReference type="Proteomes" id="UP001234989"/>
    </source>
</evidence>
<dbReference type="EMBL" id="CP133613">
    <property type="protein sequence ID" value="WMV16821.1"/>
    <property type="molecule type" value="Genomic_DNA"/>
</dbReference>
<gene>
    <name evidence="1" type="ORF">MTR67_010206</name>
</gene>
<proteinExistence type="predicted"/>